<proteinExistence type="predicted"/>
<protein>
    <submittedName>
        <fullName evidence="1">Uncharacterized protein</fullName>
    </submittedName>
</protein>
<feature type="non-terminal residue" evidence="1">
    <location>
        <position position="94"/>
    </location>
</feature>
<gene>
    <name evidence="1" type="ORF">C0169_05575</name>
</gene>
<dbReference type="Proteomes" id="UP000235619">
    <property type="component" value="Unassembled WGS sequence"/>
</dbReference>
<name>A0A2N7QA47_9BACT</name>
<accession>A0A2N7QA47</accession>
<reference evidence="1 2" key="1">
    <citation type="submission" date="2018-01" db="EMBL/GenBank/DDBJ databases">
        <title>Metagenomic assembled genomes from two thermal pools in the Uzon Caldera, Kamchatka, Russia.</title>
        <authorList>
            <person name="Wilkins L."/>
            <person name="Ettinger C."/>
        </authorList>
    </citation>
    <scope>NUCLEOTIDE SEQUENCE [LARGE SCALE GENOMIC DNA]</scope>
    <source>
        <strain evidence="1">ARK-04</strain>
    </source>
</reference>
<comment type="caution">
    <text evidence="1">The sequence shown here is derived from an EMBL/GenBank/DDBJ whole genome shotgun (WGS) entry which is preliminary data.</text>
</comment>
<dbReference type="AlphaFoldDB" id="A0A2N7QA47"/>
<evidence type="ECO:0000313" key="2">
    <source>
        <dbReference type="Proteomes" id="UP000235619"/>
    </source>
</evidence>
<sequence>MEKIDIIKKNLKKVVEEKIQKMPIYSWIDSFYDIFISWEEFFEILKKYDDKALFNISEFSGEDLKNIEEEVVKISIEGLKCRIRKEIEKELQSV</sequence>
<dbReference type="EMBL" id="PNJD01000344">
    <property type="protein sequence ID" value="PMP95219.1"/>
    <property type="molecule type" value="Genomic_DNA"/>
</dbReference>
<evidence type="ECO:0000313" key="1">
    <source>
        <dbReference type="EMBL" id="PMP95219.1"/>
    </source>
</evidence>
<organism evidence="1 2">
    <name type="scientific">Thermodesulfobacterium geofontis</name>
    <dbReference type="NCBI Taxonomy" id="1295609"/>
    <lineage>
        <taxon>Bacteria</taxon>
        <taxon>Pseudomonadati</taxon>
        <taxon>Thermodesulfobacteriota</taxon>
        <taxon>Thermodesulfobacteria</taxon>
        <taxon>Thermodesulfobacteriales</taxon>
        <taxon>Thermodesulfobacteriaceae</taxon>
        <taxon>Thermodesulfobacterium</taxon>
    </lineage>
</organism>